<dbReference type="PANTHER" id="PTHR43792">
    <property type="entry name" value="GNAT FAMILY, PUTATIVE (AFU_ORTHOLOGUE AFUA_3G00765)-RELATED-RELATED"/>
    <property type="match status" value="1"/>
</dbReference>
<name>A0A380GYX9_9STAP</name>
<evidence type="ECO:0000259" key="1">
    <source>
        <dbReference type="Pfam" id="PF13302"/>
    </source>
</evidence>
<dbReference type="Pfam" id="PF13302">
    <property type="entry name" value="Acetyltransf_3"/>
    <property type="match status" value="1"/>
</dbReference>
<evidence type="ECO:0000313" key="2">
    <source>
        <dbReference type="EMBL" id="SUM67624.1"/>
    </source>
</evidence>
<sequence>MLETGRLLLDKPDLKYIDELYLLHTNKEATQYTPKGIHESKEVTKRFIEGWIRHWEENNFGYFILITEDSKEVAGITEFEYRTINYQRFLNLYYRFFSEFTKQGLATERIDKISYSLKHYDSITPKIIHTNQPSIKLAERLGYIDDLSWNNIINKGNPLLFYSTTQYT</sequence>
<organism evidence="2 3">
    <name type="scientific">Staphylococcus saccharolyticus</name>
    <dbReference type="NCBI Taxonomy" id="33028"/>
    <lineage>
        <taxon>Bacteria</taxon>
        <taxon>Bacillati</taxon>
        <taxon>Bacillota</taxon>
        <taxon>Bacilli</taxon>
        <taxon>Bacillales</taxon>
        <taxon>Staphylococcaceae</taxon>
        <taxon>Staphylococcus</taxon>
    </lineage>
</organism>
<keyword evidence="2" id="KW-0808">Transferase</keyword>
<gene>
    <name evidence="2" type="ORF">NCTC11807_00242</name>
</gene>
<dbReference type="InterPro" id="IPR000182">
    <property type="entry name" value="GNAT_dom"/>
</dbReference>
<proteinExistence type="predicted"/>
<evidence type="ECO:0000313" key="3">
    <source>
        <dbReference type="Proteomes" id="UP000255425"/>
    </source>
</evidence>
<dbReference type="Proteomes" id="UP000255425">
    <property type="component" value="Unassembled WGS sequence"/>
</dbReference>
<dbReference type="Gene3D" id="3.40.630.30">
    <property type="match status" value="1"/>
</dbReference>
<accession>A0A380GYX9</accession>
<dbReference type="PANTHER" id="PTHR43792:SF13">
    <property type="entry name" value="ACETYLTRANSFERASE"/>
    <property type="match status" value="1"/>
</dbReference>
<dbReference type="EMBL" id="UHDZ01000001">
    <property type="protein sequence ID" value="SUM67624.1"/>
    <property type="molecule type" value="Genomic_DNA"/>
</dbReference>
<dbReference type="SUPFAM" id="SSF55729">
    <property type="entry name" value="Acyl-CoA N-acyltransferases (Nat)"/>
    <property type="match status" value="1"/>
</dbReference>
<keyword evidence="3" id="KW-1185">Reference proteome</keyword>
<dbReference type="GeneID" id="63935228"/>
<dbReference type="AlphaFoldDB" id="A0A380GYX9"/>
<dbReference type="GO" id="GO:0016747">
    <property type="term" value="F:acyltransferase activity, transferring groups other than amino-acyl groups"/>
    <property type="evidence" value="ECO:0007669"/>
    <property type="project" value="InterPro"/>
</dbReference>
<feature type="domain" description="N-acetyltransferase" evidence="1">
    <location>
        <begin position="6"/>
        <end position="143"/>
    </location>
</feature>
<dbReference type="RefSeq" id="WP_115312534.1">
    <property type="nucleotide sequence ID" value="NZ_CP066042.1"/>
</dbReference>
<reference evidence="2 3" key="1">
    <citation type="submission" date="2018-06" db="EMBL/GenBank/DDBJ databases">
        <authorList>
            <consortium name="Pathogen Informatics"/>
            <person name="Doyle S."/>
        </authorList>
    </citation>
    <scope>NUCLEOTIDE SEQUENCE [LARGE SCALE GENOMIC DNA]</scope>
    <source>
        <strain evidence="2 3">NCTC11807</strain>
    </source>
</reference>
<dbReference type="InterPro" id="IPR051531">
    <property type="entry name" value="N-acetyltransferase"/>
</dbReference>
<protein>
    <submittedName>
        <fullName evidence="2">Acetyltransferase</fullName>
    </submittedName>
</protein>
<dbReference type="InterPro" id="IPR016181">
    <property type="entry name" value="Acyl_CoA_acyltransferase"/>
</dbReference>